<protein>
    <submittedName>
        <fullName evidence="2">Uncharacterized protein</fullName>
    </submittedName>
</protein>
<feature type="compositionally biased region" description="Basic and acidic residues" evidence="1">
    <location>
        <begin position="179"/>
        <end position="189"/>
    </location>
</feature>
<dbReference type="GO" id="GO:0007508">
    <property type="term" value="P:larval heart development"/>
    <property type="evidence" value="ECO:0007669"/>
    <property type="project" value="TreeGrafter"/>
</dbReference>
<reference evidence="2 3" key="1">
    <citation type="submission" date="2014-04" db="EMBL/GenBank/DDBJ databases">
        <title>Genome evolution of avian class.</title>
        <authorList>
            <person name="Zhang G."/>
            <person name="Li C."/>
        </authorList>
    </citation>
    <scope>NUCLEOTIDE SEQUENCE [LARGE SCALE GENOMIC DNA]</scope>
    <source>
        <strain evidence="2">BGI_N330</strain>
    </source>
</reference>
<dbReference type="PANTHER" id="PTHR33395:SF22">
    <property type="entry name" value="REVERSE TRANSCRIPTASE DOMAIN-CONTAINING PROTEIN"/>
    <property type="match status" value="1"/>
</dbReference>
<organism evidence="2 3">
    <name type="scientific">Leptosomus discolor</name>
    <name type="common">Madagascar cuckoo roller</name>
    <name type="synonym">Cuculus discolor</name>
    <dbReference type="NCBI Taxonomy" id="188344"/>
    <lineage>
        <taxon>Eukaryota</taxon>
        <taxon>Metazoa</taxon>
        <taxon>Chordata</taxon>
        <taxon>Craniata</taxon>
        <taxon>Vertebrata</taxon>
        <taxon>Euteleostomi</taxon>
        <taxon>Archelosauria</taxon>
        <taxon>Archosauria</taxon>
        <taxon>Dinosauria</taxon>
        <taxon>Saurischia</taxon>
        <taxon>Theropoda</taxon>
        <taxon>Coelurosauria</taxon>
        <taxon>Aves</taxon>
        <taxon>Neognathae</taxon>
        <taxon>Neoaves</taxon>
        <taxon>Telluraves</taxon>
        <taxon>Coraciimorphae</taxon>
        <taxon>Coraciiformes</taxon>
        <taxon>Leptosomidae</taxon>
        <taxon>Leptosomus</taxon>
    </lineage>
</organism>
<dbReference type="GO" id="GO:0031012">
    <property type="term" value="C:extracellular matrix"/>
    <property type="evidence" value="ECO:0007669"/>
    <property type="project" value="TreeGrafter"/>
</dbReference>
<dbReference type="PhylomeDB" id="A0A091PVD0"/>
<accession>A0A091PVD0</accession>
<name>A0A091PVD0_LEPDC</name>
<dbReference type="GO" id="GO:0061343">
    <property type="term" value="P:cell adhesion involved in heart morphogenesis"/>
    <property type="evidence" value="ECO:0007669"/>
    <property type="project" value="TreeGrafter"/>
</dbReference>
<dbReference type="AlphaFoldDB" id="A0A091PVD0"/>
<feature type="non-terminal residue" evidence="2">
    <location>
        <position position="202"/>
    </location>
</feature>
<gene>
    <name evidence="2" type="ORF">N330_13859</name>
</gene>
<evidence type="ECO:0000256" key="1">
    <source>
        <dbReference type="SAM" id="MobiDB-lite"/>
    </source>
</evidence>
<evidence type="ECO:0000313" key="2">
    <source>
        <dbReference type="EMBL" id="KFQ11595.1"/>
    </source>
</evidence>
<dbReference type="EMBL" id="KK679347">
    <property type="protein sequence ID" value="KFQ11595.1"/>
    <property type="molecule type" value="Genomic_DNA"/>
</dbReference>
<dbReference type="PANTHER" id="PTHR33395">
    <property type="entry name" value="TRANSCRIPTASE, PUTATIVE-RELATED-RELATED"/>
    <property type="match status" value="1"/>
</dbReference>
<feature type="non-terminal residue" evidence="2">
    <location>
        <position position="1"/>
    </location>
</feature>
<feature type="region of interest" description="Disordered" evidence="1">
    <location>
        <begin position="172"/>
        <end position="202"/>
    </location>
</feature>
<evidence type="ECO:0000313" key="3">
    <source>
        <dbReference type="Proteomes" id="UP000053001"/>
    </source>
</evidence>
<sequence length="202" mass="23001">RDMGQARRALKFGKANFQLFKESVSRSPWETALRDKGAGQSWQIFEDTFHGVQELSIPRCQKSGKQGKRPAWRSRDLLGKLKGKKELHRQWKQGQVLWEEHRDAARIRKAKVQLELNWARDAKDNDGLLQVCQPEKEDQRKCTPAMSKTGELVTDEEKAEVLNNISASVFTGNLSSHTSRVDGPQDRHQGSKASPALREDQV</sequence>
<keyword evidence="3" id="KW-1185">Reference proteome</keyword>
<proteinExistence type="predicted"/>
<dbReference type="Proteomes" id="UP000053001">
    <property type="component" value="Unassembled WGS sequence"/>
</dbReference>